<feature type="transmembrane region" description="Helical" evidence="5">
    <location>
        <begin position="145"/>
        <end position="162"/>
    </location>
</feature>
<keyword evidence="2 5" id="KW-0812">Transmembrane</keyword>
<evidence type="ECO:0000256" key="5">
    <source>
        <dbReference type="SAM" id="Phobius"/>
    </source>
</evidence>
<name>A0A1H8FFH0_9EURY</name>
<evidence type="ECO:0000259" key="6">
    <source>
        <dbReference type="Pfam" id="PF00324"/>
    </source>
</evidence>
<evidence type="ECO:0000259" key="7">
    <source>
        <dbReference type="Pfam" id="PF00582"/>
    </source>
</evidence>
<dbReference type="GO" id="GO:0016020">
    <property type="term" value="C:membrane"/>
    <property type="evidence" value="ECO:0007669"/>
    <property type="project" value="UniProtKB-SubCell"/>
</dbReference>
<feature type="domain" description="UspA" evidence="7">
    <location>
        <begin position="457"/>
        <end position="588"/>
    </location>
</feature>
<feature type="domain" description="Amino acid permease/ SLC12A" evidence="6">
    <location>
        <begin position="14"/>
        <end position="396"/>
    </location>
</feature>
<dbReference type="InterPro" id="IPR006016">
    <property type="entry name" value="UspA"/>
</dbReference>
<dbReference type="SUPFAM" id="SSF52402">
    <property type="entry name" value="Adenine nucleotide alpha hydrolases-like"/>
    <property type="match status" value="1"/>
</dbReference>
<dbReference type="PANTHER" id="PTHR42770">
    <property type="entry name" value="AMINO ACID TRANSPORTER-RELATED"/>
    <property type="match status" value="1"/>
</dbReference>
<dbReference type="Proteomes" id="UP000198775">
    <property type="component" value="Unassembled WGS sequence"/>
</dbReference>
<dbReference type="PANTHER" id="PTHR42770:SF7">
    <property type="entry name" value="MEMBRANE PROTEIN"/>
    <property type="match status" value="1"/>
</dbReference>
<feature type="transmembrane region" description="Helical" evidence="5">
    <location>
        <begin position="182"/>
        <end position="205"/>
    </location>
</feature>
<protein>
    <submittedName>
        <fullName evidence="8">Amino acid/polyamine/organocation transporter, APC superfamily</fullName>
    </submittedName>
</protein>
<proteinExistence type="predicted"/>
<comment type="subcellular location">
    <subcellularLocation>
        <location evidence="1">Membrane</location>
        <topology evidence="1">Multi-pass membrane protein</topology>
    </subcellularLocation>
</comment>
<keyword evidence="9" id="KW-1185">Reference proteome</keyword>
<organism evidence="8 9">
    <name type="scientific">Halorientalis persicus</name>
    <dbReference type="NCBI Taxonomy" id="1367881"/>
    <lineage>
        <taxon>Archaea</taxon>
        <taxon>Methanobacteriati</taxon>
        <taxon>Methanobacteriota</taxon>
        <taxon>Stenosarchaea group</taxon>
        <taxon>Halobacteria</taxon>
        <taxon>Halobacteriales</taxon>
        <taxon>Haloarculaceae</taxon>
        <taxon>Halorientalis</taxon>
    </lineage>
</organism>
<dbReference type="AlphaFoldDB" id="A0A1H8FFH0"/>
<evidence type="ECO:0000256" key="4">
    <source>
        <dbReference type="ARBA" id="ARBA00023136"/>
    </source>
</evidence>
<reference evidence="9" key="1">
    <citation type="submission" date="2016-10" db="EMBL/GenBank/DDBJ databases">
        <authorList>
            <person name="Varghese N."/>
            <person name="Submissions S."/>
        </authorList>
    </citation>
    <scope>NUCLEOTIDE SEQUENCE [LARGE SCALE GENOMIC DNA]</scope>
    <source>
        <strain evidence="9">IBRC-M 10043</strain>
    </source>
</reference>
<feature type="transmembrane region" description="Helical" evidence="5">
    <location>
        <begin position="12"/>
        <end position="35"/>
    </location>
</feature>
<keyword evidence="4 5" id="KW-0472">Membrane</keyword>
<feature type="transmembrane region" description="Helical" evidence="5">
    <location>
        <begin position="341"/>
        <end position="361"/>
    </location>
</feature>
<dbReference type="Gene3D" id="1.20.1740.10">
    <property type="entry name" value="Amino acid/polyamine transporter I"/>
    <property type="match status" value="1"/>
</dbReference>
<feature type="transmembrane region" description="Helical" evidence="5">
    <location>
        <begin position="41"/>
        <end position="58"/>
    </location>
</feature>
<feature type="transmembrane region" description="Helical" evidence="5">
    <location>
        <begin position="261"/>
        <end position="285"/>
    </location>
</feature>
<evidence type="ECO:0000313" key="9">
    <source>
        <dbReference type="Proteomes" id="UP000198775"/>
    </source>
</evidence>
<feature type="transmembrane region" description="Helical" evidence="5">
    <location>
        <begin position="120"/>
        <end position="138"/>
    </location>
</feature>
<evidence type="ECO:0000256" key="2">
    <source>
        <dbReference type="ARBA" id="ARBA00022692"/>
    </source>
</evidence>
<dbReference type="Pfam" id="PF00582">
    <property type="entry name" value="Usp"/>
    <property type="match status" value="1"/>
</dbReference>
<feature type="transmembrane region" description="Helical" evidence="5">
    <location>
        <begin position="217"/>
        <end position="241"/>
    </location>
</feature>
<evidence type="ECO:0000256" key="1">
    <source>
        <dbReference type="ARBA" id="ARBA00004141"/>
    </source>
</evidence>
<sequence>MPKELERDLGLPAVIAISVGAMVGSGIFILPGLALKTAGPAVILAYLVAGILVLPAALSKAEMATAMPEAGGTYIYIERGMGPLLGTIAGVGTWFSLAFKGAFALIGGVPYLLYLFDLPVKPVALALAAVLIVVNLVGAKQTGRLQIGIVVVMLLAMVWFVVGGLPSTTGSYYGGFFEKGAGGLLAATGLVFVSYAGVTKVASIAEEIEDPDRNIPLGILVSLGFTTLLYVLIVVVMVGVTPPDLLRDSAVPMINAAEATLAFPGVVAVIVAAVLALISTANAGILSSSRYPFAMARDKLAPPSLTEIHESWGTPSKAITLTGAVMLVLIAFVPVEEIAKLASAFQIVVFALVNGAVVAFREGDVGEYDPSFESPLYPWTQIAGIVGGLALIGFMGTIPLVGAVVITVGSILWYFVYARGKVEREGAATDVLRRAIGQEAIERTKSTFEEIEGYEVVVAITEDTSARRERSLVRIAADIARKNDGSVTVVQFDEVPDQAPLGHASETLSASDEDFERRTAELTEAFDVPIQYGEIVSHDVERAVVNFAEDEAADFLLLEREDEPLYASVFGTGVEWITRNAPCDVLLIEERDLADIHSITVVTDRGPFDPQKIAIANALASETGSRIDLRYPVDGSATETQRETLDEYLAELEELCSVPVYRSVVESDDHTRDFVSATDPTDVLIIGTDGGRLRSNLFGRPADWIVDSVDCTAVQIEPAGSDGPGVIRRLVERLVF</sequence>
<dbReference type="RefSeq" id="WP_092657639.1">
    <property type="nucleotide sequence ID" value="NZ_FOCX01000002.1"/>
</dbReference>
<accession>A0A1H8FFH0</accession>
<evidence type="ECO:0000256" key="3">
    <source>
        <dbReference type="ARBA" id="ARBA00022989"/>
    </source>
</evidence>
<gene>
    <name evidence="8" type="ORF">SAMN05216388_1002274</name>
</gene>
<dbReference type="EMBL" id="FOCX01000002">
    <property type="protein sequence ID" value="SEN30355.1"/>
    <property type="molecule type" value="Genomic_DNA"/>
</dbReference>
<dbReference type="OrthoDB" id="200469at2157"/>
<feature type="transmembrane region" description="Helical" evidence="5">
    <location>
        <begin position="382"/>
        <end position="415"/>
    </location>
</feature>
<dbReference type="InterPro" id="IPR050367">
    <property type="entry name" value="APC_superfamily"/>
</dbReference>
<dbReference type="InterPro" id="IPR004841">
    <property type="entry name" value="AA-permease/SLC12A_dom"/>
</dbReference>
<evidence type="ECO:0000313" key="8">
    <source>
        <dbReference type="EMBL" id="SEN30355.1"/>
    </source>
</evidence>
<feature type="transmembrane region" description="Helical" evidence="5">
    <location>
        <begin position="84"/>
        <end position="114"/>
    </location>
</feature>
<keyword evidence="3 5" id="KW-1133">Transmembrane helix</keyword>
<dbReference type="Pfam" id="PF00324">
    <property type="entry name" value="AA_permease"/>
    <property type="match status" value="1"/>
</dbReference>
<dbReference type="Gene3D" id="3.40.50.12370">
    <property type="match status" value="1"/>
</dbReference>
<dbReference type="GO" id="GO:0055085">
    <property type="term" value="P:transmembrane transport"/>
    <property type="evidence" value="ECO:0007669"/>
    <property type="project" value="InterPro"/>
</dbReference>